<protein>
    <submittedName>
        <fullName evidence="2">OLC1v1009330C4</fullName>
    </submittedName>
</protein>
<evidence type="ECO:0000259" key="1">
    <source>
        <dbReference type="Pfam" id="PF00646"/>
    </source>
</evidence>
<dbReference type="InterPro" id="IPR032675">
    <property type="entry name" value="LRR_dom_sf"/>
</dbReference>
<dbReference type="PANTHER" id="PTHR38926">
    <property type="entry name" value="F-BOX DOMAIN CONTAINING PROTEIN, EXPRESSED"/>
    <property type="match status" value="1"/>
</dbReference>
<sequence>MPTLLRKRNRLSKATLLYLRRIKRVTSQIHIPFGWTDTLESLGSVAFLFEVGLIMEDGCDLRQWDDLIPDALGLIFRNLSLKEILTVVPVVCKSWKRAVTGPYCWQDIDIEEWSRHCRPENIDRMLRLLVTWSCGSLRRLSVSGISNDPSFAFVANHAKYLQTLSLQRSEISDSIVEQVAAKLSAVTFLDLSYCSKIGAHALEAVGKHCKFLTSLRRIMHPLEVIDKGSQDDEALAIASTMPKLKHLEVAYLLVRTASMVEVLTKCTQLELLDIRGCWDVKLDENFLKKFPALKLVGPNVTDFYDVNYSDYWDSCSDYSDSSGYLAWDFVADDMDDDYDELPGNLSDEEQIQDVGMLFYNDVEPMDAGYEWPLDP</sequence>
<dbReference type="InterPro" id="IPR001810">
    <property type="entry name" value="F-box_dom"/>
</dbReference>
<dbReference type="Proteomes" id="UP001161247">
    <property type="component" value="Chromosome 6"/>
</dbReference>
<evidence type="ECO:0000313" key="3">
    <source>
        <dbReference type="Proteomes" id="UP001161247"/>
    </source>
</evidence>
<dbReference type="SUPFAM" id="SSF52047">
    <property type="entry name" value="RNI-like"/>
    <property type="match status" value="1"/>
</dbReference>
<accession>A0AAV1DRL0</accession>
<name>A0AAV1DRL0_OLDCO</name>
<dbReference type="Gene3D" id="1.20.1280.50">
    <property type="match status" value="1"/>
</dbReference>
<evidence type="ECO:0000313" key="2">
    <source>
        <dbReference type="EMBL" id="CAI9109499.1"/>
    </source>
</evidence>
<reference evidence="2" key="1">
    <citation type="submission" date="2023-03" db="EMBL/GenBank/DDBJ databases">
        <authorList>
            <person name="Julca I."/>
        </authorList>
    </citation>
    <scope>NUCLEOTIDE SEQUENCE</scope>
</reference>
<feature type="domain" description="F-box" evidence="1">
    <location>
        <begin position="64"/>
        <end position="106"/>
    </location>
</feature>
<dbReference type="AlphaFoldDB" id="A0AAV1DRL0"/>
<keyword evidence="3" id="KW-1185">Reference proteome</keyword>
<dbReference type="Pfam" id="PF00646">
    <property type="entry name" value="F-box"/>
    <property type="match status" value="1"/>
</dbReference>
<organism evidence="2 3">
    <name type="scientific">Oldenlandia corymbosa var. corymbosa</name>
    <dbReference type="NCBI Taxonomy" id="529605"/>
    <lineage>
        <taxon>Eukaryota</taxon>
        <taxon>Viridiplantae</taxon>
        <taxon>Streptophyta</taxon>
        <taxon>Embryophyta</taxon>
        <taxon>Tracheophyta</taxon>
        <taxon>Spermatophyta</taxon>
        <taxon>Magnoliopsida</taxon>
        <taxon>eudicotyledons</taxon>
        <taxon>Gunneridae</taxon>
        <taxon>Pentapetalae</taxon>
        <taxon>asterids</taxon>
        <taxon>lamiids</taxon>
        <taxon>Gentianales</taxon>
        <taxon>Rubiaceae</taxon>
        <taxon>Rubioideae</taxon>
        <taxon>Spermacoceae</taxon>
        <taxon>Hedyotis-Oldenlandia complex</taxon>
        <taxon>Oldenlandia</taxon>
    </lineage>
</organism>
<dbReference type="FunFam" id="1.20.1280.50:FF:000022">
    <property type="entry name" value="F-box protein FBW2"/>
    <property type="match status" value="1"/>
</dbReference>
<dbReference type="EMBL" id="OX459123">
    <property type="protein sequence ID" value="CAI9109499.1"/>
    <property type="molecule type" value="Genomic_DNA"/>
</dbReference>
<dbReference type="PANTHER" id="PTHR38926:SF80">
    <property type="entry name" value="F-BOX DOMAIN, LEUCINE-RICH REPEAT DOMAIN SUPERFAMILY"/>
    <property type="match status" value="1"/>
</dbReference>
<proteinExistence type="predicted"/>
<gene>
    <name evidence="2" type="ORF">OLC1_LOCUS17387</name>
</gene>
<dbReference type="Gene3D" id="3.80.10.10">
    <property type="entry name" value="Ribonuclease Inhibitor"/>
    <property type="match status" value="1"/>
</dbReference>